<dbReference type="GO" id="GO:0005960">
    <property type="term" value="C:glycine cleavage complex"/>
    <property type="evidence" value="ECO:0007669"/>
    <property type="project" value="InterPro"/>
</dbReference>
<dbReference type="NCBIfam" id="NF001567">
    <property type="entry name" value="PRK00389.1"/>
    <property type="match status" value="1"/>
</dbReference>
<sequence>MVDFAGYAMPVQYEAKGSKHALSIIDSTKWTRESASLFDVSHMCSIRWTGKDAFDFVERVTTADVYGLPPMTGSLSVITNERGGVIDDTLVTKCNSKEHGEHVYQVVNAGCAPKDLKHFEEELGKFGGDVKMEVMWDNRGLFALQGPKAMEVLERISSTNLKSVPFGQCLWMTLEGAECLVARCGYTGEDGFEVFVPGDAAVPVWRLFTAQPEVRLAGLGARDSLRLEAGLCLYGHELDEDTSPCEAGLSWVVPKARREGAKNKFIGSDEILAQLADKSRYKRLRAGLMPASGPPAREGADIETMDGQPVGKVTSGSMSPCLKKNISIGYINKPHNKQGTDLQVVVRGKRYPAKVVKMPFVPTKYYKPCFRACASLHKANMCRHKLMASPSSPAFRLNAGDSTKKIQCEEMPCKRLDAARALNAQLSSSPDGELLLADFLRRDDDWQVRVTAAKALGALSSSAHAERLLAALVAALGDVNSFVREAAAEALGHFADSARPEHSAALEAILRYDRASGARSAAARAIGKLAACGRDYRSSASLAAALEDEAWQVRWSAAAALAALGHCAEPQVPALASVLGKDPAWLVRHAAAAALGRLGGRAALEEALRSDPDPRVREESARSLARLGQSEGAESCAYALAAALKDADAKVRAAAIAGLGSQASAREHAGDLVEQLLTGDDDISGAVGRFFQDATSGAATALVAAAFGPAQEAVRELHEISEWAAAIAQKVWRLAADLKSPQASVSAERYLTLLGPAAGICLASEVIKAKAVDFAPRMATIRGLISCFTRPLDKAQLPDLACAALSEWIYEPSVETLPVPGLELVKLQRPEEHHGINLQWALLRDQWGSCFLVFRGSETVLDWTENSYMSLRRVNVPSWQGVLLLHSGFWSTAEAESECLRQAIVEAAAGVPFEELILCGGSKGGANALAAAIQWSLPLTGRAWLDDLPCRELVVVTFGAPNIAGRGSGQPETTRALEELQAALHKRAPRSRAWRFIEDPVPALMSARSQQVLGQYYKGASGLALGAMRRFMPNAYKKGHKYLQEAMRVTATFQAVLPEALLDPPPDVSRGEFDASVHPQRNYTEARQAQRAVHTRMLAFAGASWGSRAQGAGLASPAGILEPSEASAPRRSPSSASQGRSAAALFAALVAADRRLRPRPRVQLRPFRRDLSLEGYPIHCNGYYWTLSKCTEAVLIYIPIADDVKKEDVVFDCRNGVLQAGLVPEKGGLVINDKVLYEVDVIDSYFTLDDGEYGERCLSIWLEKRTKEQLWYAYDRFEPVSERFLLQGEKKKAELKFQITKKCFLDIEIDEKPMGRIVLGLYGDTMPRTVENFKCLCTGEK</sequence>
<dbReference type="NCBIfam" id="TIGR00528">
    <property type="entry name" value="gcvT"/>
    <property type="match status" value="1"/>
</dbReference>
<evidence type="ECO:0000256" key="2">
    <source>
        <dbReference type="ARBA" id="ARBA00012616"/>
    </source>
</evidence>
<dbReference type="InterPro" id="IPR021133">
    <property type="entry name" value="HEAT_type_2"/>
</dbReference>
<dbReference type="GO" id="GO:0005739">
    <property type="term" value="C:mitochondrion"/>
    <property type="evidence" value="ECO:0007669"/>
    <property type="project" value="TreeGrafter"/>
</dbReference>
<evidence type="ECO:0000313" key="11">
    <source>
        <dbReference type="EMBL" id="CAJ1410999.1"/>
    </source>
</evidence>
<dbReference type="Proteomes" id="UP001178507">
    <property type="component" value="Unassembled WGS sequence"/>
</dbReference>
<dbReference type="InterPro" id="IPR013977">
    <property type="entry name" value="GcvT_C"/>
</dbReference>
<name>A0AA36JSL2_9DINO</name>
<dbReference type="InterPro" id="IPR004155">
    <property type="entry name" value="PBS_lyase_HEAT"/>
</dbReference>
<comment type="caution">
    <text evidence="11">The sequence shown here is derived from an EMBL/GenBank/DDBJ whole genome shotgun (WGS) entry which is preliminary data.</text>
</comment>
<dbReference type="InterPro" id="IPR007052">
    <property type="entry name" value="CS_dom"/>
</dbReference>
<keyword evidence="3" id="KW-0032">Aminotransferase</keyword>
<dbReference type="Pfam" id="PF08669">
    <property type="entry name" value="GCV_T_C"/>
    <property type="match status" value="1"/>
</dbReference>
<dbReference type="InterPro" id="IPR002921">
    <property type="entry name" value="Fungal_lipase-type"/>
</dbReference>
<dbReference type="Gene3D" id="2.40.100.10">
    <property type="entry name" value="Cyclophilin-like"/>
    <property type="match status" value="1"/>
</dbReference>
<dbReference type="InterPro" id="IPR029043">
    <property type="entry name" value="GcvT/YgfZ_C"/>
</dbReference>
<dbReference type="InterPro" id="IPR027266">
    <property type="entry name" value="TrmE/GcvT-like"/>
</dbReference>
<proteinExistence type="inferred from homology"/>
<dbReference type="Pfam" id="PF01571">
    <property type="entry name" value="GCV_T"/>
    <property type="match status" value="1"/>
</dbReference>
<feature type="domain" description="PPIase cyclophilin-type" evidence="9">
    <location>
        <begin position="1304"/>
        <end position="1341"/>
    </location>
</feature>
<dbReference type="PANTHER" id="PTHR43757:SF2">
    <property type="entry name" value="AMINOMETHYLTRANSFERASE, MITOCHONDRIAL"/>
    <property type="match status" value="1"/>
</dbReference>
<dbReference type="InterPro" id="IPR029058">
    <property type="entry name" value="AB_hydrolase_fold"/>
</dbReference>
<dbReference type="InterPro" id="IPR006222">
    <property type="entry name" value="GCVT_N"/>
</dbReference>
<dbReference type="InterPro" id="IPR002130">
    <property type="entry name" value="Cyclophilin-type_PPIase_dom"/>
</dbReference>
<comment type="catalytic activity">
    <reaction evidence="6">
        <text>N(6)-[(R)-S(8)-aminomethyldihydrolipoyl]-L-lysyl-[protein] + (6S)-5,6,7,8-tetrahydrofolate = N(6)-[(R)-dihydrolipoyl]-L-lysyl-[protein] + (6R)-5,10-methylene-5,6,7,8-tetrahydrofolate + NH4(+)</text>
        <dbReference type="Rhea" id="RHEA:16945"/>
        <dbReference type="Rhea" id="RHEA-COMP:10475"/>
        <dbReference type="Rhea" id="RHEA-COMP:10492"/>
        <dbReference type="ChEBI" id="CHEBI:15636"/>
        <dbReference type="ChEBI" id="CHEBI:28938"/>
        <dbReference type="ChEBI" id="CHEBI:57453"/>
        <dbReference type="ChEBI" id="CHEBI:83100"/>
        <dbReference type="ChEBI" id="CHEBI:83143"/>
        <dbReference type="EC" id="2.1.2.10"/>
    </reaction>
</comment>
<evidence type="ECO:0000256" key="1">
    <source>
        <dbReference type="ARBA" id="ARBA00008609"/>
    </source>
</evidence>
<feature type="repeat" description="HEAT" evidence="7">
    <location>
        <begin position="468"/>
        <end position="506"/>
    </location>
</feature>
<dbReference type="SMART" id="SM00567">
    <property type="entry name" value="EZ_HEAT"/>
    <property type="match status" value="6"/>
</dbReference>
<keyword evidence="4" id="KW-0808">Transferase</keyword>
<gene>
    <name evidence="11" type="ORF">EVOR1521_LOCUS31691</name>
</gene>
<dbReference type="SUPFAM" id="SSF103025">
    <property type="entry name" value="Folate-binding domain"/>
    <property type="match status" value="1"/>
</dbReference>
<evidence type="ECO:0000256" key="4">
    <source>
        <dbReference type="ARBA" id="ARBA00022679"/>
    </source>
</evidence>
<dbReference type="InterPro" id="IPR011989">
    <property type="entry name" value="ARM-like"/>
</dbReference>
<feature type="region of interest" description="Disordered" evidence="8">
    <location>
        <begin position="1068"/>
        <end position="1088"/>
    </location>
</feature>
<keyword evidence="12" id="KW-1185">Reference proteome</keyword>
<dbReference type="FunFam" id="3.30.70.1400:FF:000001">
    <property type="entry name" value="Aminomethyltransferase"/>
    <property type="match status" value="1"/>
</dbReference>
<dbReference type="InterPro" id="IPR016024">
    <property type="entry name" value="ARM-type_fold"/>
</dbReference>
<dbReference type="PROSITE" id="PS51203">
    <property type="entry name" value="CS"/>
    <property type="match status" value="1"/>
</dbReference>
<evidence type="ECO:0000256" key="3">
    <source>
        <dbReference type="ARBA" id="ARBA00022576"/>
    </source>
</evidence>
<dbReference type="PROSITE" id="PS50077">
    <property type="entry name" value="HEAT_REPEAT"/>
    <property type="match status" value="1"/>
</dbReference>
<evidence type="ECO:0000256" key="6">
    <source>
        <dbReference type="ARBA" id="ARBA00047665"/>
    </source>
</evidence>
<comment type="similarity">
    <text evidence="1">Belongs to the GcvT family.</text>
</comment>
<dbReference type="EC" id="2.1.2.10" evidence="2"/>
<evidence type="ECO:0000256" key="5">
    <source>
        <dbReference type="ARBA" id="ARBA00031395"/>
    </source>
</evidence>
<dbReference type="SUPFAM" id="SSF53474">
    <property type="entry name" value="alpha/beta-Hydrolases"/>
    <property type="match status" value="1"/>
</dbReference>
<dbReference type="PANTHER" id="PTHR43757">
    <property type="entry name" value="AMINOMETHYLTRANSFERASE"/>
    <property type="match status" value="1"/>
</dbReference>
<dbReference type="Gene3D" id="2.40.30.110">
    <property type="entry name" value="Aminomethyltransferase beta-barrel domains"/>
    <property type="match status" value="1"/>
</dbReference>
<dbReference type="SUPFAM" id="SSF101790">
    <property type="entry name" value="Aminomethyltransferase beta-barrel domain"/>
    <property type="match status" value="1"/>
</dbReference>
<dbReference type="SUPFAM" id="SSF48371">
    <property type="entry name" value="ARM repeat"/>
    <property type="match status" value="1"/>
</dbReference>
<dbReference type="GO" id="GO:0006546">
    <property type="term" value="P:glycine catabolic process"/>
    <property type="evidence" value="ECO:0007669"/>
    <property type="project" value="InterPro"/>
</dbReference>
<dbReference type="Gene3D" id="2.60.40.790">
    <property type="match status" value="1"/>
</dbReference>
<dbReference type="Gene3D" id="1.25.10.10">
    <property type="entry name" value="Leucine-rich Repeat Variant"/>
    <property type="match status" value="3"/>
</dbReference>
<evidence type="ECO:0000256" key="7">
    <source>
        <dbReference type="PROSITE-ProRule" id="PRU00103"/>
    </source>
</evidence>
<dbReference type="GO" id="GO:0008483">
    <property type="term" value="F:transaminase activity"/>
    <property type="evidence" value="ECO:0007669"/>
    <property type="project" value="UniProtKB-KW"/>
</dbReference>
<dbReference type="InterPro" id="IPR029000">
    <property type="entry name" value="Cyclophilin-like_dom_sf"/>
</dbReference>
<accession>A0AA36JSL2</accession>
<dbReference type="Pfam" id="PF01764">
    <property type="entry name" value="Lipase_3"/>
    <property type="match status" value="1"/>
</dbReference>
<dbReference type="GO" id="GO:0004047">
    <property type="term" value="F:aminomethyltransferase activity"/>
    <property type="evidence" value="ECO:0007669"/>
    <property type="project" value="UniProtKB-EC"/>
</dbReference>
<dbReference type="Gene3D" id="3.40.50.1820">
    <property type="entry name" value="alpha/beta hydrolase"/>
    <property type="match status" value="1"/>
</dbReference>
<dbReference type="InterPro" id="IPR006223">
    <property type="entry name" value="GcvT"/>
</dbReference>
<feature type="non-terminal residue" evidence="11">
    <location>
        <position position="1"/>
    </location>
</feature>
<dbReference type="Gene3D" id="3.30.70.1400">
    <property type="entry name" value="Aminomethyltransferase beta-barrel domains"/>
    <property type="match status" value="1"/>
</dbReference>
<dbReference type="Gene3D" id="4.10.1250.10">
    <property type="entry name" value="Aminomethyltransferase fragment"/>
    <property type="match status" value="1"/>
</dbReference>
<reference evidence="11" key="1">
    <citation type="submission" date="2023-08" db="EMBL/GenBank/DDBJ databases">
        <authorList>
            <person name="Chen Y."/>
            <person name="Shah S."/>
            <person name="Dougan E. K."/>
            <person name="Thang M."/>
            <person name="Chan C."/>
        </authorList>
    </citation>
    <scope>NUCLEOTIDE SEQUENCE</scope>
</reference>
<dbReference type="InterPro" id="IPR008978">
    <property type="entry name" value="HSP20-like_chaperone"/>
</dbReference>
<evidence type="ECO:0000259" key="10">
    <source>
        <dbReference type="PROSITE" id="PS51203"/>
    </source>
</evidence>
<evidence type="ECO:0000313" key="12">
    <source>
        <dbReference type="Proteomes" id="UP001178507"/>
    </source>
</evidence>
<dbReference type="GO" id="GO:0003755">
    <property type="term" value="F:peptidyl-prolyl cis-trans isomerase activity"/>
    <property type="evidence" value="ECO:0007669"/>
    <property type="project" value="InterPro"/>
</dbReference>
<evidence type="ECO:0000259" key="9">
    <source>
        <dbReference type="PROSITE" id="PS50072"/>
    </source>
</evidence>
<organism evidence="11 12">
    <name type="scientific">Effrenium voratum</name>
    <dbReference type="NCBI Taxonomy" id="2562239"/>
    <lineage>
        <taxon>Eukaryota</taxon>
        <taxon>Sar</taxon>
        <taxon>Alveolata</taxon>
        <taxon>Dinophyceae</taxon>
        <taxon>Suessiales</taxon>
        <taxon>Symbiodiniaceae</taxon>
        <taxon>Effrenium</taxon>
    </lineage>
</organism>
<feature type="domain" description="CS" evidence="10">
    <location>
        <begin position="1178"/>
        <end position="1275"/>
    </location>
</feature>
<dbReference type="EMBL" id="CAUJNA010003851">
    <property type="protein sequence ID" value="CAJ1410999.1"/>
    <property type="molecule type" value="Genomic_DNA"/>
</dbReference>
<dbReference type="GO" id="GO:0006629">
    <property type="term" value="P:lipid metabolic process"/>
    <property type="evidence" value="ECO:0007669"/>
    <property type="project" value="InterPro"/>
</dbReference>
<dbReference type="SUPFAM" id="SSF49764">
    <property type="entry name" value="HSP20-like chaperones"/>
    <property type="match status" value="1"/>
</dbReference>
<dbReference type="Gene3D" id="3.30.1360.120">
    <property type="entry name" value="Probable tRNA modification gtpase trme, domain 1"/>
    <property type="match status" value="1"/>
</dbReference>
<dbReference type="InterPro" id="IPR028896">
    <property type="entry name" value="GcvT/YgfZ/DmdA"/>
</dbReference>
<protein>
    <recommendedName>
        <fullName evidence="2">aminomethyltransferase</fullName>
        <ecNumber evidence="2">2.1.2.10</ecNumber>
    </recommendedName>
    <alternativeName>
        <fullName evidence="5">Glycine cleavage system T protein</fullName>
    </alternativeName>
</protein>
<dbReference type="SUPFAM" id="SSF50891">
    <property type="entry name" value="Cyclophilin-like"/>
    <property type="match status" value="1"/>
</dbReference>
<dbReference type="Pfam" id="PF13646">
    <property type="entry name" value="HEAT_2"/>
    <property type="match status" value="2"/>
</dbReference>
<evidence type="ECO:0000256" key="8">
    <source>
        <dbReference type="SAM" id="MobiDB-lite"/>
    </source>
</evidence>
<dbReference type="PROSITE" id="PS50072">
    <property type="entry name" value="CSA_PPIASE_2"/>
    <property type="match status" value="1"/>
</dbReference>